<accession>A0A8H7F913</accession>
<name>A0A8H7F913_AGABI</name>
<dbReference type="Proteomes" id="UP000629468">
    <property type="component" value="Unassembled WGS sequence"/>
</dbReference>
<evidence type="ECO:0000256" key="1">
    <source>
        <dbReference type="SAM" id="Phobius"/>
    </source>
</evidence>
<feature type="domain" description="DUF6535" evidence="2">
    <location>
        <begin position="73"/>
        <end position="257"/>
    </location>
</feature>
<keyword evidence="1" id="KW-0812">Transmembrane</keyword>
<organism evidence="3 4">
    <name type="scientific">Agaricus bisporus var. burnettii</name>
    <dbReference type="NCBI Taxonomy" id="192524"/>
    <lineage>
        <taxon>Eukaryota</taxon>
        <taxon>Fungi</taxon>
        <taxon>Dikarya</taxon>
        <taxon>Basidiomycota</taxon>
        <taxon>Agaricomycotina</taxon>
        <taxon>Agaricomycetes</taxon>
        <taxon>Agaricomycetidae</taxon>
        <taxon>Agaricales</taxon>
        <taxon>Agaricineae</taxon>
        <taxon>Agaricaceae</taxon>
        <taxon>Agaricus</taxon>
    </lineage>
</organism>
<dbReference type="AlphaFoldDB" id="A0A8H7F913"/>
<dbReference type="Pfam" id="PF20153">
    <property type="entry name" value="DUF6535"/>
    <property type="match status" value="1"/>
</dbReference>
<proteinExistence type="predicted"/>
<feature type="transmembrane region" description="Helical" evidence="1">
    <location>
        <begin position="227"/>
        <end position="256"/>
    </location>
</feature>
<dbReference type="EMBL" id="JABXXO010000003">
    <property type="protein sequence ID" value="KAF7782989.1"/>
    <property type="molecule type" value="Genomic_DNA"/>
</dbReference>
<feature type="transmembrane region" description="Helical" evidence="1">
    <location>
        <begin position="176"/>
        <end position="195"/>
    </location>
</feature>
<protein>
    <recommendedName>
        <fullName evidence="2">DUF6535 domain-containing protein</fullName>
    </recommendedName>
</protein>
<comment type="caution">
    <text evidence="3">The sequence shown here is derived from an EMBL/GenBank/DDBJ whole genome shotgun (WGS) entry which is preliminary data.</text>
</comment>
<evidence type="ECO:0000313" key="4">
    <source>
        <dbReference type="Proteomes" id="UP000629468"/>
    </source>
</evidence>
<evidence type="ECO:0000313" key="3">
    <source>
        <dbReference type="EMBL" id="KAF7782989.1"/>
    </source>
</evidence>
<keyword evidence="1" id="KW-1133">Transmembrane helix</keyword>
<sequence length="685" mass="77188">MYGSDDCKTTSDYPSILIDEEETVYPGYSPVEGQLKSPEHTLHVATDSKSLDSQRSFLSTTDSREILENSFIWHIYNAEATRSDASMVDGSHREIDVLLVFTGLFSAVLTTCIIQVYQMMLPDPLDTTNDLISELIRVQTKLLHSLVSVADEVPLGGPKTPTRPEPSFSQIRLLNGLWFSALACSLLAALISMLAKQWLHSYTRGITGSPRERTRIRQNRFLHFRSWHVLTVINCLPLLLHAALFLFLSGVIVLLWKQEIETSIITVTAGASAFLFYTGSMWISFISPDCPYQHPISVHLHHWLKPGRGWYNSRVYKPVDCGDNFESTEDLSLQPVDLVSDRDCVPTTNDLLDATAVIWLLKEINNNEHVHSHALKAIAIFPRDFTALHLLRQIGAIQMILKRFQSCFQMDSALGTQWYIKDATAAGNYCRAWMRLSYQTKLRWPLQLIQPLHTLCEMTHQPAVSVPAACILALTCPEQNGPQVELLSLLSRHLDKGTRLSWSMQQEVLDTLLEARAIWELPAAALADIVSRAVPILIRLLHELGAAGPVTVRHAINLNFVSAFSNIIKKHVVQDDALLDIVAVELSRFAKSLIIKPHVFPQSLQESAKNAFTSLYLENRLQSKEVSEDTLADILYLLHPVELPDTEHQAMFTLNLIDTLKHHRHPVIIRNVLRLLESILASYSL</sequence>
<reference evidence="3 4" key="1">
    <citation type="journal article" name="Sci. Rep.">
        <title>Telomere-to-telomere assembled and centromere annotated genomes of the two main subspecies of the button mushroom Agaricus bisporus reveal especially polymorphic chromosome ends.</title>
        <authorList>
            <person name="Sonnenberg A.S.M."/>
            <person name="Sedaghat-Telgerd N."/>
            <person name="Lavrijssen B."/>
            <person name="Ohm R.A."/>
            <person name="Hendrickx P.M."/>
            <person name="Scholtmeijer K."/>
            <person name="Baars J.J.P."/>
            <person name="van Peer A."/>
        </authorList>
    </citation>
    <scope>NUCLEOTIDE SEQUENCE [LARGE SCALE GENOMIC DNA]</scope>
    <source>
        <strain evidence="3 4">H119_p4</strain>
    </source>
</reference>
<feature type="transmembrane region" description="Helical" evidence="1">
    <location>
        <begin position="97"/>
        <end position="117"/>
    </location>
</feature>
<gene>
    <name evidence="3" type="ORF">Agabi119p4_2365</name>
</gene>
<dbReference type="InterPro" id="IPR045338">
    <property type="entry name" value="DUF6535"/>
</dbReference>
<keyword evidence="1" id="KW-0472">Membrane</keyword>
<evidence type="ECO:0000259" key="2">
    <source>
        <dbReference type="Pfam" id="PF20153"/>
    </source>
</evidence>
<feature type="transmembrane region" description="Helical" evidence="1">
    <location>
        <begin position="262"/>
        <end position="285"/>
    </location>
</feature>